<keyword evidence="3" id="KW-1185">Reference proteome</keyword>
<dbReference type="AlphaFoldDB" id="A0A8H5JHG2"/>
<accession>A0A8H5JHG2</accession>
<comment type="caution">
    <text evidence="2">The sequence shown here is derived from an EMBL/GenBank/DDBJ whole genome shotgun (WGS) entry which is preliminary data.</text>
</comment>
<name>A0A8H5JHG2_9HYPO</name>
<evidence type="ECO:0000313" key="2">
    <source>
        <dbReference type="EMBL" id="KAF5555424.1"/>
    </source>
</evidence>
<proteinExistence type="predicted"/>
<dbReference type="OrthoDB" id="5098627at2759"/>
<feature type="region of interest" description="Disordered" evidence="1">
    <location>
        <begin position="121"/>
        <end position="143"/>
    </location>
</feature>
<protein>
    <submittedName>
        <fullName evidence="2">Uncharacterized protein</fullName>
    </submittedName>
</protein>
<sequence length="143" mass="16346">MPTQEVLNQWEASSPTTKSEGPLQGTSNRSFPLRIIFIPPSNLARLKLPSLWSLNTSALPHDPTRKYAQPVTMDVLRSIRYYSPKIWRRKTKMFQQDRVRNSGARTPGSIHADIVAQIEAKRERKASEEAEKDKKAEIEEKST</sequence>
<evidence type="ECO:0000256" key="1">
    <source>
        <dbReference type="SAM" id="MobiDB-lite"/>
    </source>
</evidence>
<dbReference type="Proteomes" id="UP000582016">
    <property type="component" value="Unassembled WGS sequence"/>
</dbReference>
<evidence type="ECO:0000313" key="3">
    <source>
        <dbReference type="Proteomes" id="UP000582016"/>
    </source>
</evidence>
<feature type="region of interest" description="Disordered" evidence="1">
    <location>
        <begin position="1"/>
        <end position="26"/>
    </location>
</feature>
<reference evidence="2 3" key="1">
    <citation type="submission" date="2020-05" db="EMBL/GenBank/DDBJ databases">
        <title>Identification and distribution of gene clusters putatively required for synthesis of sphingolipid metabolism inhibitors in phylogenetically diverse species of the filamentous fungus Fusarium.</title>
        <authorList>
            <person name="Kim H.-S."/>
            <person name="Busman M."/>
            <person name="Brown D.W."/>
            <person name="Divon H."/>
            <person name="Uhlig S."/>
            <person name="Proctor R.H."/>
        </authorList>
    </citation>
    <scope>NUCLEOTIDE SEQUENCE [LARGE SCALE GENOMIC DNA]</scope>
    <source>
        <strain evidence="2 3">NRRL 13617</strain>
    </source>
</reference>
<dbReference type="EMBL" id="JAAOAQ010000302">
    <property type="protein sequence ID" value="KAF5555424.1"/>
    <property type="molecule type" value="Genomic_DNA"/>
</dbReference>
<organism evidence="2 3">
    <name type="scientific">Fusarium phyllophilum</name>
    <dbReference type="NCBI Taxonomy" id="47803"/>
    <lineage>
        <taxon>Eukaryota</taxon>
        <taxon>Fungi</taxon>
        <taxon>Dikarya</taxon>
        <taxon>Ascomycota</taxon>
        <taxon>Pezizomycotina</taxon>
        <taxon>Sordariomycetes</taxon>
        <taxon>Hypocreomycetidae</taxon>
        <taxon>Hypocreales</taxon>
        <taxon>Nectriaceae</taxon>
        <taxon>Fusarium</taxon>
        <taxon>Fusarium fujikuroi species complex</taxon>
    </lineage>
</organism>
<gene>
    <name evidence="2" type="ORF">FPHYL_8213</name>
</gene>